<evidence type="ECO:0000313" key="3">
    <source>
        <dbReference type="Proteomes" id="UP001153328"/>
    </source>
</evidence>
<accession>A0A9W4E5D6</accession>
<dbReference type="Gene3D" id="1.10.510.10">
    <property type="entry name" value="Transferase(Phosphotransferase) domain 1"/>
    <property type="match status" value="1"/>
</dbReference>
<reference evidence="2" key="1">
    <citation type="submission" date="2021-06" db="EMBL/GenBank/DDBJ databases">
        <authorList>
            <person name="Arsene-Ploetze F."/>
        </authorList>
    </citation>
    <scope>NUCLEOTIDE SEQUENCE</scope>
    <source>
        <strain evidence="2">SBRY1</strain>
    </source>
</reference>
<organism evidence="2 3">
    <name type="scientific">Actinacidiphila bryophytorum</name>
    <dbReference type="NCBI Taxonomy" id="1436133"/>
    <lineage>
        <taxon>Bacteria</taxon>
        <taxon>Bacillati</taxon>
        <taxon>Actinomycetota</taxon>
        <taxon>Actinomycetes</taxon>
        <taxon>Kitasatosporales</taxon>
        <taxon>Streptomycetaceae</taxon>
        <taxon>Actinacidiphila</taxon>
    </lineage>
</organism>
<keyword evidence="3" id="KW-1185">Reference proteome</keyword>
<feature type="domain" description="Protein kinase" evidence="1">
    <location>
        <begin position="96"/>
        <end position="356"/>
    </location>
</feature>
<dbReference type="InterPro" id="IPR000719">
    <property type="entry name" value="Prot_kinase_dom"/>
</dbReference>
<dbReference type="SUPFAM" id="SSF56112">
    <property type="entry name" value="Protein kinase-like (PK-like)"/>
    <property type="match status" value="1"/>
</dbReference>
<name>A0A9W4E5D6_9ACTN</name>
<dbReference type="PROSITE" id="PS50011">
    <property type="entry name" value="PROTEIN_KINASE_DOM"/>
    <property type="match status" value="1"/>
</dbReference>
<dbReference type="CDD" id="cd06257">
    <property type="entry name" value="DnaJ"/>
    <property type="match status" value="1"/>
</dbReference>
<dbReference type="GO" id="GO:0004672">
    <property type="term" value="F:protein kinase activity"/>
    <property type="evidence" value="ECO:0007669"/>
    <property type="project" value="InterPro"/>
</dbReference>
<dbReference type="Proteomes" id="UP001153328">
    <property type="component" value="Unassembled WGS sequence"/>
</dbReference>
<evidence type="ECO:0000259" key="1">
    <source>
        <dbReference type="PROSITE" id="PS50011"/>
    </source>
</evidence>
<dbReference type="GO" id="GO:0005524">
    <property type="term" value="F:ATP binding"/>
    <property type="evidence" value="ECO:0007669"/>
    <property type="project" value="InterPro"/>
</dbReference>
<gene>
    <name evidence="2" type="ORF">SBRY_130133</name>
</gene>
<comment type="caution">
    <text evidence="2">The sequence shown here is derived from an EMBL/GenBank/DDBJ whole genome shotgun (WGS) entry which is preliminary data.</text>
</comment>
<evidence type="ECO:0000313" key="2">
    <source>
        <dbReference type="EMBL" id="CAG7620179.1"/>
    </source>
</evidence>
<keyword evidence="2" id="KW-0808">Transferase</keyword>
<dbReference type="SUPFAM" id="SSF46565">
    <property type="entry name" value="Chaperone J-domain"/>
    <property type="match status" value="1"/>
</dbReference>
<dbReference type="InterPro" id="IPR036869">
    <property type="entry name" value="J_dom_sf"/>
</dbReference>
<sequence length="356" mass="38688">MTAAAAGAAIPGSDAGRAGAADFDDALAALTGGFPADPREAAGYYRRLARLLHPDTAPAGRTEAAPAAFARLTAAWEAWQARQPGRETVTGGLHTYVLGPVLAQCDLATVRSARYDARGESPEAVLKIPRMPRDNDLMEHEADVLARLRTVGEVRHRAYAPTLIESFRQRHDDGTEHVVNAFAPLTGFHTLAEVAAAHPGGLDPRDAAWMWRRLLTALGWAHRARLVHGAVFPEHVLIHPQLHGLVLVDWCYATAAGTDIPVLLPRYAGSYPPEVTAHLPATPATDIHLASLCMAQLIGDRTPPQMRAFLRGCTLPEQRRRPQDAWLLLAELDDLLERLYGPRTFRPFTMPTAPPA</sequence>
<proteinExistence type="predicted"/>
<dbReference type="RefSeq" id="WP_240166192.1">
    <property type="nucleotide sequence ID" value="NZ_CAJVAX010000005.1"/>
</dbReference>
<dbReference type="InterPro" id="IPR001623">
    <property type="entry name" value="DnaJ_domain"/>
</dbReference>
<dbReference type="AlphaFoldDB" id="A0A9W4E5D6"/>
<dbReference type="EMBL" id="CAJVAX010000005">
    <property type="protein sequence ID" value="CAG7620179.1"/>
    <property type="molecule type" value="Genomic_DNA"/>
</dbReference>
<keyword evidence="2" id="KW-0418">Kinase</keyword>
<dbReference type="InterPro" id="IPR011009">
    <property type="entry name" value="Kinase-like_dom_sf"/>
</dbReference>
<protein>
    <submittedName>
        <fullName evidence="2">Protein kinase domain-containing protein</fullName>
    </submittedName>
</protein>